<proteinExistence type="predicted"/>
<evidence type="ECO:0000313" key="2">
    <source>
        <dbReference type="Proteomes" id="UP000244338"/>
    </source>
</evidence>
<protein>
    <submittedName>
        <fullName evidence="1">Uncharacterized protein</fullName>
    </submittedName>
</protein>
<name>A0A2R6Y5J4_9BACL</name>
<dbReference type="EMBL" id="PEBX01000001">
    <property type="protein sequence ID" value="PTQ57946.1"/>
    <property type="molecule type" value="Genomic_DNA"/>
</dbReference>
<gene>
    <name evidence="1" type="ORF">BSOLF_0457</name>
</gene>
<evidence type="ECO:0000313" key="1">
    <source>
        <dbReference type="EMBL" id="PTQ57946.1"/>
    </source>
</evidence>
<dbReference type="Proteomes" id="UP000244338">
    <property type="component" value="Unassembled WGS sequence"/>
</dbReference>
<comment type="caution">
    <text evidence="1">The sequence shown here is derived from an EMBL/GenBank/DDBJ whole genome shotgun (WGS) entry which is preliminary data.</text>
</comment>
<accession>A0A2R6Y5J4</accession>
<dbReference type="AlphaFoldDB" id="A0A2R6Y5J4"/>
<reference evidence="2" key="1">
    <citation type="journal article" date="2018" name="Sci. Rep.">
        <title>Lignite coal burning seam in the remote Altai Mountains harbors a hydrogen-driven thermophilic microbial community.</title>
        <authorList>
            <person name="Kadnikov V.V."/>
            <person name="Mardanov A.V."/>
            <person name="Ivasenko D.A."/>
            <person name="Antsiferov D.V."/>
            <person name="Beletsky A.V."/>
            <person name="Karnachuk O.V."/>
            <person name="Ravin N.V."/>
        </authorList>
    </citation>
    <scope>NUCLEOTIDE SEQUENCE [LARGE SCALE GENOMIC DNA]</scope>
</reference>
<organism evidence="1 2">
    <name type="scientific">Candidatus Carbonibacillus altaicus</name>
    <dbReference type="NCBI Taxonomy" id="2163959"/>
    <lineage>
        <taxon>Bacteria</taxon>
        <taxon>Bacillati</taxon>
        <taxon>Bacillota</taxon>
        <taxon>Bacilli</taxon>
        <taxon>Bacillales</taxon>
        <taxon>Candidatus Carbonibacillus</taxon>
    </lineage>
</organism>
<sequence>MFDLKVIRNSLVLIFISLLIALLWSLRASSARLAVWVDQLGKSF</sequence>